<accession>A0A2A6FIM9</accession>
<name>A0A2A6FIM9_9HYPH</name>
<evidence type="ECO:0000313" key="1">
    <source>
        <dbReference type="EMBL" id="PDQ21839.1"/>
    </source>
</evidence>
<evidence type="ECO:0000313" key="2">
    <source>
        <dbReference type="Proteomes" id="UP000219182"/>
    </source>
</evidence>
<organism evidence="1 2">
    <name type="scientific">Mesorhizobium sanjuanii</name>
    <dbReference type="NCBI Taxonomy" id="2037900"/>
    <lineage>
        <taxon>Bacteria</taxon>
        <taxon>Pseudomonadati</taxon>
        <taxon>Pseudomonadota</taxon>
        <taxon>Alphaproteobacteria</taxon>
        <taxon>Hyphomicrobiales</taxon>
        <taxon>Phyllobacteriaceae</taxon>
        <taxon>Mesorhizobium</taxon>
    </lineage>
</organism>
<keyword evidence="2" id="KW-1185">Reference proteome</keyword>
<proteinExistence type="predicted"/>
<comment type="caution">
    <text evidence="1">The sequence shown here is derived from an EMBL/GenBank/DDBJ whole genome shotgun (WGS) entry which is preliminary data.</text>
</comment>
<sequence>MVGGGPRDLKAISPRAANILLHNIYGSPGPSAASVRLPKLTLRPQRWPTAGSMTKRLSLAVEGLLKEAKRDSLLRTARIASATEAGQSNKW</sequence>
<dbReference type="EMBL" id="NWQG01000038">
    <property type="protein sequence ID" value="PDQ21839.1"/>
    <property type="molecule type" value="Genomic_DNA"/>
</dbReference>
<reference evidence="1 2" key="1">
    <citation type="submission" date="2017-09" db="EMBL/GenBank/DDBJ databases">
        <title>Mesorhizobum sanjuanii sp. nov. isolated from nodules of Lotus tenuis in saline-alkaline lowlands of Flooding Pampa.</title>
        <authorList>
            <person name="Sannazzaro A.I."/>
            <person name="Torres Tejerizo G.A."/>
            <person name="Fontana F."/>
            <person name="Cumpa Velazquez L.M."/>
            <person name="Hansen L."/>
            <person name="Pistorio M."/>
            <person name="Estrella M.J."/>
        </authorList>
    </citation>
    <scope>NUCLEOTIDE SEQUENCE [LARGE SCALE GENOMIC DNA]</scope>
    <source>
        <strain evidence="1 2">BSA136</strain>
    </source>
</reference>
<gene>
    <name evidence="1" type="ORF">CN311_07065</name>
</gene>
<dbReference type="AlphaFoldDB" id="A0A2A6FIM9"/>
<dbReference type="Proteomes" id="UP000219182">
    <property type="component" value="Unassembled WGS sequence"/>
</dbReference>
<protein>
    <submittedName>
        <fullName evidence="1">Uncharacterized protein</fullName>
    </submittedName>
</protein>